<dbReference type="Gene3D" id="1.10.150.20">
    <property type="entry name" value="5' to 3' exonuclease, C-terminal subdomain"/>
    <property type="match status" value="1"/>
</dbReference>
<reference evidence="3" key="1">
    <citation type="journal article" date="2019" name="Int. J. Syst. Evol. Microbiol.">
        <title>The Global Catalogue of Microorganisms (GCM) 10K type strain sequencing project: providing services to taxonomists for standard genome sequencing and annotation.</title>
        <authorList>
            <consortium name="The Broad Institute Genomics Platform"/>
            <consortium name="The Broad Institute Genome Sequencing Center for Infectious Disease"/>
            <person name="Wu L."/>
            <person name="Ma J."/>
        </authorList>
    </citation>
    <scope>NUCLEOTIDE SEQUENCE [LARGE SCALE GENOMIC DNA]</scope>
    <source>
        <strain evidence="3">JCM 4866</strain>
    </source>
</reference>
<comment type="caution">
    <text evidence="2">The sequence shown here is derived from an EMBL/GenBank/DDBJ whole genome shotgun (WGS) entry which is preliminary data.</text>
</comment>
<keyword evidence="3" id="KW-1185">Reference proteome</keyword>
<dbReference type="EMBL" id="BMWC01000014">
    <property type="protein sequence ID" value="GGX28831.1"/>
    <property type="molecule type" value="Genomic_DNA"/>
</dbReference>
<dbReference type="SUPFAM" id="SSF47789">
    <property type="entry name" value="C-terminal domain of RNA polymerase alpha subunit"/>
    <property type="match status" value="1"/>
</dbReference>
<protein>
    <recommendedName>
        <fullName evidence="4">DNA-binding protein</fullName>
    </recommendedName>
</protein>
<evidence type="ECO:0000256" key="1">
    <source>
        <dbReference type="SAM" id="MobiDB-lite"/>
    </source>
</evidence>
<sequence>MRGHGGIVPGRERSLNPVAGSAGIPVTGSSDALSAARRVCQTPAMTTVTQLRKAALALPEAEEGSRSGRAAFSVRGKGFASVTKDGRVRLHLPPDETEAAVAAHPTGERLVRAGAPAGFVVPLADVDGKDLNALVRAAWFSRAPKRLAASLAAAEAAAGAPGGDLPAGIGRPATQALCGAGLTTLEQVARHSRAELLALHGVGPKAVRVLAEALERRGLALPG</sequence>
<evidence type="ECO:0008006" key="4">
    <source>
        <dbReference type="Google" id="ProtNLM"/>
    </source>
</evidence>
<gene>
    <name evidence="2" type="ORF">GCM10010383_69250</name>
</gene>
<evidence type="ECO:0000313" key="2">
    <source>
        <dbReference type="EMBL" id="GGX28831.1"/>
    </source>
</evidence>
<feature type="region of interest" description="Disordered" evidence="1">
    <location>
        <begin position="1"/>
        <end position="22"/>
    </location>
</feature>
<name>A0ABQ2XQ67_9ACTN</name>
<organism evidence="2 3">
    <name type="scientific">Streptomyces lomondensis</name>
    <dbReference type="NCBI Taxonomy" id="68229"/>
    <lineage>
        <taxon>Bacteria</taxon>
        <taxon>Bacillati</taxon>
        <taxon>Actinomycetota</taxon>
        <taxon>Actinomycetes</taxon>
        <taxon>Kitasatosporales</taxon>
        <taxon>Streptomycetaceae</taxon>
        <taxon>Streptomyces</taxon>
    </lineage>
</organism>
<accession>A0ABQ2XQ67</accession>
<evidence type="ECO:0000313" key="3">
    <source>
        <dbReference type="Proteomes" id="UP000617743"/>
    </source>
</evidence>
<dbReference type="Proteomes" id="UP000617743">
    <property type="component" value="Unassembled WGS sequence"/>
</dbReference>
<proteinExistence type="predicted"/>